<gene>
    <name evidence="6" type="primary">hprT1</name>
    <name evidence="6" type="ORF">SSYRP_v1c02670</name>
</gene>
<evidence type="ECO:0000256" key="2">
    <source>
        <dbReference type="ARBA" id="ARBA00022099"/>
    </source>
</evidence>
<dbReference type="Pfam" id="PF00156">
    <property type="entry name" value="Pribosyltran"/>
    <property type="match status" value="1"/>
</dbReference>
<keyword evidence="6" id="KW-0328">Glycosyltransferase</keyword>
<dbReference type="PATRIC" id="fig|1276229.3.peg.266"/>
<dbReference type="KEGG" id="ssyr:SSYRP_v1c02670"/>
<dbReference type="GO" id="GO:0004422">
    <property type="term" value="F:hypoxanthine phosphoribosyltransferase activity"/>
    <property type="evidence" value="ECO:0007669"/>
    <property type="project" value="TreeGrafter"/>
</dbReference>
<dbReference type="eggNOG" id="COG0634">
    <property type="taxonomic scope" value="Bacteria"/>
</dbReference>
<dbReference type="GO" id="GO:0032264">
    <property type="term" value="P:IMP salvage"/>
    <property type="evidence" value="ECO:0007669"/>
    <property type="project" value="TreeGrafter"/>
</dbReference>
<dbReference type="SUPFAM" id="SSF53271">
    <property type="entry name" value="PRTase-like"/>
    <property type="match status" value="1"/>
</dbReference>
<dbReference type="PANTHER" id="PTHR43340:SF1">
    <property type="entry name" value="HYPOXANTHINE PHOSPHORIBOSYLTRANSFERASE"/>
    <property type="match status" value="1"/>
</dbReference>
<dbReference type="InterPro" id="IPR050408">
    <property type="entry name" value="HGPRT"/>
</dbReference>
<evidence type="ECO:0000313" key="7">
    <source>
        <dbReference type="Proteomes" id="UP000013963"/>
    </source>
</evidence>
<dbReference type="GO" id="GO:0032263">
    <property type="term" value="P:GMP salvage"/>
    <property type="evidence" value="ECO:0007669"/>
    <property type="project" value="TreeGrafter"/>
</dbReference>
<dbReference type="PANTHER" id="PTHR43340">
    <property type="entry name" value="HYPOXANTHINE-GUANINE PHOSPHORIBOSYLTRANSFERASE"/>
    <property type="match status" value="1"/>
</dbReference>
<dbReference type="InterPro" id="IPR000836">
    <property type="entry name" value="PRTase_dom"/>
</dbReference>
<dbReference type="GO" id="GO:0005829">
    <property type="term" value="C:cytosol"/>
    <property type="evidence" value="ECO:0007669"/>
    <property type="project" value="TreeGrafter"/>
</dbReference>
<dbReference type="GO" id="GO:0046100">
    <property type="term" value="P:hypoxanthine metabolic process"/>
    <property type="evidence" value="ECO:0007669"/>
    <property type="project" value="TreeGrafter"/>
</dbReference>
<accession>R4U5J4</accession>
<dbReference type="GO" id="GO:0000287">
    <property type="term" value="F:magnesium ion binding"/>
    <property type="evidence" value="ECO:0007669"/>
    <property type="project" value="TreeGrafter"/>
</dbReference>
<protein>
    <recommendedName>
        <fullName evidence="2">Hypoxanthine-guanine phosphoribosyltransferase</fullName>
    </recommendedName>
</protein>
<comment type="catalytic activity">
    <reaction evidence="3">
        <text>GMP + diphosphate = guanine + 5-phospho-alpha-D-ribose 1-diphosphate</text>
        <dbReference type="Rhea" id="RHEA:25424"/>
        <dbReference type="ChEBI" id="CHEBI:16235"/>
        <dbReference type="ChEBI" id="CHEBI:33019"/>
        <dbReference type="ChEBI" id="CHEBI:58017"/>
        <dbReference type="ChEBI" id="CHEBI:58115"/>
        <dbReference type="EC" id="2.4.2.8"/>
    </reaction>
    <physiologicalReaction direction="right-to-left" evidence="3">
        <dbReference type="Rhea" id="RHEA:25426"/>
    </physiologicalReaction>
</comment>
<dbReference type="RefSeq" id="WP_016340512.1">
    <property type="nucleotide sequence ID" value="NC_021284.1"/>
</dbReference>
<dbReference type="InterPro" id="IPR029057">
    <property type="entry name" value="PRTase-like"/>
</dbReference>
<organism evidence="6 7">
    <name type="scientific">Spiroplasma syrphidicola EA-1</name>
    <dbReference type="NCBI Taxonomy" id="1276229"/>
    <lineage>
        <taxon>Bacteria</taxon>
        <taxon>Bacillati</taxon>
        <taxon>Mycoplasmatota</taxon>
        <taxon>Mollicutes</taxon>
        <taxon>Entomoplasmatales</taxon>
        <taxon>Spiroplasmataceae</taxon>
        <taxon>Spiroplasma</taxon>
    </lineage>
</organism>
<comment type="catalytic activity">
    <reaction evidence="4">
        <text>IMP + diphosphate = hypoxanthine + 5-phospho-alpha-D-ribose 1-diphosphate</text>
        <dbReference type="Rhea" id="RHEA:17973"/>
        <dbReference type="ChEBI" id="CHEBI:17368"/>
        <dbReference type="ChEBI" id="CHEBI:33019"/>
        <dbReference type="ChEBI" id="CHEBI:58017"/>
        <dbReference type="ChEBI" id="CHEBI:58053"/>
        <dbReference type="EC" id="2.4.2.8"/>
    </reaction>
    <physiologicalReaction direction="right-to-left" evidence="4">
        <dbReference type="Rhea" id="RHEA:17975"/>
    </physiologicalReaction>
</comment>
<dbReference type="CDD" id="cd06223">
    <property type="entry name" value="PRTases_typeI"/>
    <property type="match status" value="1"/>
</dbReference>
<dbReference type="GO" id="GO:0006178">
    <property type="term" value="P:guanine salvage"/>
    <property type="evidence" value="ECO:0007669"/>
    <property type="project" value="TreeGrafter"/>
</dbReference>
<name>R4U5J4_9MOLU</name>
<keyword evidence="7" id="KW-1185">Reference proteome</keyword>
<sequence>MDKEKLELYISAQEIQSRIKAYGEKITKLYQGTTLHCIGIMNGSLFFFSDLLRQIDNYIVIDTITVSSYQGVNSTGEIIFSKAVTKNIEDKDVLLIEDLIDTGKTLSVVIAEIKKLKPKSLRVVCLADKIDCHPDFKYEYEALFDIKDEFVVGYGFDVDDRYRQLEDIYIYRG</sequence>
<evidence type="ECO:0000313" key="6">
    <source>
        <dbReference type="EMBL" id="AGM25863.1"/>
    </source>
</evidence>
<feature type="domain" description="Phosphoribosyltransferase" evidence="5">
    <location>
        <begin position="15"/>
        <end position="157"/>
    </location>
</feature>
<evidence type="ECO:0000256" key="1">
    <source>
        <dbReference type="ARBA" id="ARBA00004676"/>
    </source>
</evidence>
<keyword evidence="6" id="KW-0808">Transferase</keyword>
<comment type="pathway">
    <text evidence="1">Purine metabolism; GMP biosynthesis via salvage pathway; GMP from guanine: step 1/1.</text>
</comment>
<evidence type="ECO:0000256" key="4">
    <source>
        <dbReference type="ARBA" id="ARBA00049402"/>
    </source>
</evidence>
<dbReference type="STRING" id="1276229.SSYRP_v1c02670"/>
<dbReference type="Gene3D" id="3.40.50.2020">
    <property type="match status" value="1"/>
</dbReference>
<evidence type="ECO:0000259" key="5">
    <source>
        <dbReference type="Pfam" id="PF00156"/>
    </source>
</evidence>
<evidence type="ECO:0000256" key="3">
    <source>
        <dbReference type="ARBA" id="ARBA00048811"/>
    </source>
</evidence>
<proteinExistence type="predicted"/>
<dbReference type="Proteomes" id="UP000013963">
    <property type="component" value="Chromosome"/>
</dbReference>
<dbReference type="EMBL" id="CP005078">
    <property type="protein sequence ID" value="AGM25863.1"/>
    <property type="molecule type" value="Genomic_DNA"/>
</dbReference>
<dbReference type="AlphaFoldDB" id="R4U5J4"/>
<reference evidence="6 7" key="1">
    <citation type="journal article" date="2013" name="Genome Biol. Evol.">
        <title>Complete genomes of two dipteran-associated spiroplasmas provided insights into the origin, dynamics, and impacts of viral invasion in spiroplasma.</title>
        <authorList>
            <person name="Ku C."/>
            <person name="Lo W.S."/>
            <person name="Chen L.L."/>
            <person name="Kuo C.H."/>
        </authorList>
    </citation>
    <scope>NUCLEOTIDE SEQUENCE [LARGE SCALE GENOMIC DNA]</scope>
    <source>
        <strain evidence="6">EA-1</strain>
    </source>
</reference>
<dbReference type="OrthoDB" id="9802824at2"/>
<dbReference type="HOGENOM" id="CLU_073615_0_1_14"/>